<dbReference type="EMBL" id="JASPKZ010007387">
    <property type="protein sequence ID" value="KAJ9584607.1"/>
    <property type="molecule type" value="Genomic_DNA"/>
</dbReference>
<proteinExistence type="predicted"/>
<accession>A0AAD8ECD4</accession>
<organism evidence="1 2">
    <name type="scientific">Diploptera punctata</name>
    <name type="common">Pacific beetle cockroach</name>
    <dbReference type="NCBI Taxonomy" id="6984"/>
    <lineage>
        <taxon>Eukaryota</taxon>
        <taxon>Metazoa</taxon>
        <taxon>Ecdysozoa</taxon>
        <taxon>Arthropoda</taxon>
        <taxon>Hexapoda</taxon>
        <taxon>Insecta</taxon>
        <taxon>Pterygota</taxon>
        <taxon>Neoptera</taxon>
        <taxon>Polyneoptera</taxon>
        <taxon>Dictyoptera</taxon>
        <taxon>Blattodea</taxon>
        <taxon>Blaberoidea</taxon>
        <taxon>Blaberidae</taxon>
        <taxon>Diplopterinae</taxon>
        <taxon>Diploptera</taxon>
    </lineage>
</organism>
<name>A0AAD8ECD4_DIPPU</name>
<dbReference type="AlphaFoldDB" id="A0AAD8ECD4"/>
<reference evidence="1" key="1">
    <citation type="journal article" date="2023" name="IScience">
        <title>Live-bearing cockroach genome reveals convergent evolutionary mechanisms linked to viviparity in insects and beyond.</title>
        <authorList>
            <person name="Fouks B."/>
            <person name="Harrison M.C."/>
            <person name="Mikhailova A.A."/>
            <person name="Marchal E."/>
            <person name="English S."/>
            <person name="Carruthers M."/>
            <person name="Jennings E.C."/>
            <person name="Chiamaka E.L."/>
            <person name="Frigard R.A."/>
            <person name="Pippel M."/>
            <person name="Attardo G.M."/>
            <person name="Benoit J.B."/>
            <person name="Bornberg-Bauer E."/>
            <person name="Tobe S.S."/>
        </authorList>
    </citation>
    <scope>NUCLEOTIDE SEQUENCE</scope>
    <source>
        <strain evidence="1">Stay&amp;Tobe</strain>
    </source>
</reference>
<comment type="caution">
    <text evidence="1">The sequence shown here is derived from an EMBL/GenBank/DDBJ whole genome shotgun (WGS) entry which is preliminary data.</text>
</comment>
<reference evidence="1" key="2">
    <citation type="submission" date="2023-05" db="EMBL/GenBank/DDBJ databases">
        <authorList>
            <person name="Fouks B."/>
        </authorList>
    </citation>
    <scope>NUCLEOTIDE SEQUENCE</scope>
    <source>
        <strain evidence="1">Stay&amp;Tobe</strain>
        <tissue evidence="1">Testes</tissue>
    </source>
</reference>
<keyword evidence="2" id="KW-1185">Reference proteome</keyword>
<protein>
    <submittedName>
        <fullName evidence="1">Uncharacterized protein</fullName>
    </submittedName>
</protein>
<evidence type="ECO:0000313" key="1">
    <source>
        <dbReference type="EMBL" id="KAJ9584607.1"/>
    </source>
</evidence>
<gene>
    <name evidence="1" type="ORF">L9F63_021049</name>
</gene>
<sequence length="70" mass="7899">MYLKITQFGLSSCLARHSHVCTLTCSIDKNHNNMCSGTEHADAWCIINISTTFHATKRDSIRTARTKNSR</sequence>
<dbReference type="Proteomes" id="UP001233999">
    <property type="component" value="Unassembled WGS sequence"/>
</dbReference>
<evidence type="ECO:0000313" key="2">
    <source>
        <dbReference type="Proteomes" id="UP001233999"/>
    </source>
</evidence>